<reference evidence="2 3" key="1">
    <citation type="submission" date="2024-03" db="EMBL/GenBank/DDBJ databases">
        <title>Chitinophaga caseinilytica sp. nov., a casein hydrolysing bacterium isolated from forest soil.</title>
        <authorList>
            <person name="Lee D.S."/>
            <person name="Han D.M."/>
            <person name="Baek J.H."/>
            <person name="Choi D.G."/>
            <person name="Jeon J.H."/>
            <person name="Jeon C.O."/>
        </authorList>
    </citation>
    <scope>NUCLEOTIDE SEQUENCE [LARGE SCALE GENOMIC DNA]</scope>
    <source>
        <strain evidence="2 3">KACC 19118</strain>
    </source>
</reference>
<dbReference type="RefSeq" id="WP_341842861.1">
    <property type="nucleotide sequence ID" value="NZ_CP149792.1"/>
</dbReference>
<dbReference type="EMBL" id="CP150096">
    <property type="protein sequence ID" value="WZN48266.1"/>
    <property type="molecule type" value="Genomic_DNA"/>
</dbReference>
<evidence type="ECO:0000313" key="3">
    <source>
        <dbReference type="Proteomes" id="UP001449657"/>
    </source>
</evidence>
<accession>A0ABZ2ZC33</accession>
<feature type="chain" id="PRO_5046331912" description="GLPGLI family protein" evidence="1">
    <location>
        <begin position="18"/>
        <end position="202"/>
    </location>
</feature>
<evidence type="ECO:0000256" key="1">
    <source>
        <dbReference type="SAM" id="SignalP"/>
    </source>
</evidence>
<proteinExistence type="predicted"/>
<evidence type="ECO:0000313" key="2">
    <source>
        <dbReference type="EMBL" id="WZN48266.1"/>
    </source>
</evidence>
<organism evidence="2 3">
    <name type="scientific">Chitinophaga caseinilytica</name>
    <dbReference type="NCBI Taxonomy" id="2267521"/>
    <lineage>
        <taxon>Bacteria</taxon>
        <taxon>Pseudomonadati</taxon>
        <taxon>Bacteroidota</taxon>
        <taxon>Chitinophagia</taxon>
        <taxon>Chitinophagales</taxon>
        <taxon>Chitinophagaceae</taxon>
        <taxon>Chitinophaga</taxon>
    </lineage>
</organism>
<keyword evidence="1" id="KW-0732">Signal</keyword>
<protein>
    <recommendedName>
        <fullName evidence="4">GLPGLI family protein</fullName>
    </recommendedName>
</protein>
<keyword evidence="3" id="KW-1185">Reference proteome</keyword>
<feature type="signal peptide" evidence="1">
    <location>
        <begin position="1"/>
        <end position="17"/>
    </location>
</feature>
<dbReference type="Proteomes" id="UP001449657">
    <property type="component" value="Chromosome"/>
</dbReference>
<name>A0ABZ2ZC33_9BACT</name>
<evidence type="ECO:0008006" key="4">
    <source>
        <dbReference type="Google" id="ProtNLM"/>
    </source>
</evidence>
<sequence>MKRICLMILLAAGTLSAAAQKKYQISADSVHIFSDCGIAELIIENKTKQVDGYLFNKNLGRTEFRRLELVSVGDSAIAIPGQDTLLLRSVWWMADMSRGLQVAKDEDYTVPTNTRIVILPEITAPRKIILPLPADNRNREITIIDKSNGANRWKISGSIVNRGVNGAPPYNAEDGVAIGQGDKLILNSDGQKWYNTQACCGN</sequence>
<gene>
    <name evidence="2" type="ORF">WJU22_08770</name>
</gene>